<comment type="catalytic activity">
    <reaction evidence="9">
        <text>L-seryl-[protein] + ATP = O-phospho-L-seryl-[protein] + ADP + H(+)</text>
        <dbReference type="Rhea" id="RHEA:17989"/>
        <dbReference type="Rhea" id="RHEA-COMP:9863"/>
        <dbReference type="Rhea" id="RHEA-COMP:11604"/>
        <dbReference type="ChEBI" id="CHEBI:15378"/>
        <dbReference type="ChEBI" id="CHEBI:29999"/>
        <dbReference type="ChEBI" id="CHEBI:30616"/>
        <dbReference type="ChEBI" id="CHEBI:83421"/>
        <dbReference type="ChEBI" id="CHEBI:456216"/>
        <dbReference type="EC" id="2.7.11.1"/>
    </reaction>
</comment>
<feature type="region of interest" description="Disordered" evidence="10">
    <location>
        <begin position="248"/>
        <end position="281"/>
    </location>
</feature>
<evidence type="ECO:0000256" key="4">
    <source>
        <dbReference type="ARBA" id="ARBA00022679"/>
    </source>
</evidence>
<feature type="compositionally biased region" description="Basic and acidic residues" evidence="10">
    <location>
        <begin position="347"/>
        <end position="367"/>
    </location>
</feature>
<dbReference type="FunFam" id="1.10.510.10:FF:000219">
    <property type="entry name" value="Putative serine/threonine-protein kinase Nek4"/>
    <property type="match status" value="1"/>
</dbReference>
<dbReference type="PhylomeDB" id="A0A091WPY5"/>
<keyword evidence="4" id="KW-0808">Transferase</keyword>
<dbReference type="SMART" id="SM00220">
    <property type="entry name" value="S_TKc"/>
    <property type="match status" value="1"/>
</dbReference>
<evidence type="ECO:0000259" key="11">
    <source>
        <dbReference type="PROSITE" id="PS50011"/>
    </source>
</evidence>
<feature type="region of interest" description="Disordered" evidence="10">
    <location>
        <begin position="347"/>
        <end position="372"/>
    </location>
</feature>
<dbReference type="Pfam" id="PF00069">
    <property type="entry name" value="Pkinase"/>
    <property type="match status" value="1"/>
</dbReference>
<keyword evidence="7" id="KW-0067">ATP-binding</keyword>
<reference evidence="12 13" key="1">
    <citation type="submission" date="2014-04" db="EMBL/GenBank/DDBJ databases">
        <title>Genome evolution of avian class.</title>
        <authorList>
            <person name="Zhang G."/>
            <person name="Li C."/>
        </authorList>
    </citation>
    <scope>NUCLEOTIDE SEQUENCE [LARGE SCALE GENOMIC DNA]</scope>
    <source>
        <strain evidence="12">BGI_N306</strain>
    </source>
</reference>
<evidence type="ECO:0000256" key="2">
    <source>
        <dbReference type="ARBA" id="ARBA00012513"/>
    </source>
</evidence>
<name>A0A091WPY5_OPIHO</name>
<comment type="similarity">
    <text evidence="1">Belongs to the protein kinase superfamily. NEK Ser/Thr protein kinase family. NIMA subfamily.</text>
</comment>
<evidence type="ECO:0000313" key="12">
    <source>
        <dbReference type="EMBL" id="KFR16913.1"/>
    </source>
</evidence>
<protein>
    <recommendedName>
        <fullName evidence="2">non-specific serine/threonine protein kinase</fullName>
        <ecNumber evidence="2">2.7.11.1</ecNumber>
    </recommendedName>
</protein>
<keyword evidence="6 12" id="KW-0418">Kinase</keyword>
<evidence type="ECO:0000256" key="3">
    <source>
        <dbReference type="ARBA" id="ARBA00022527"/>
    </source>
</evidence>
<evidence type="ECO:0000256" key="8">
    <source>
        <dbReference type="ARBA" id="ARBA00047899"/>
    </source>
</evidence>
<dbReference type="PROSITE" id="PS50011">
    <property type="entry name" value="PROTEIN_KINASE_DOM"/>
    <property type="match status" value="1"/>
</dbReference>
<dbReference type="PROSITE" id="PS00108">
    <property type="entry name" value="PROTEIN_KINASE_ST"/>
    <property type="match status" value="1"/>
</dbReference>
<keyword evidence="3" id="KW-0723">Serine/threonine-protein kinase</keyword>
<dbReference type="GO" id="GO:0004674">
    <property type="term" value="F:protein serine/threonine kinase activity"/>
    <property type="evidence" value="ECO:0007669"/>
    <property type="project" value="UniProtKB-KW"/>
</dbReference>
<organism evidence="12 13">
    <name type="scientific">Opisthocomus hoazin</name>
    <name type="common">Hoatzin</name>
    <name type="synonym">Phasianus hoazin</name>
    <dbReference type="NCBI Taxonomy" id="30419"/>
    <lineage>
        <taxon>Eukaryota</taxon>
        <taxon>Metazoa</taxon>
        <taxon>Chordata</taxon>
        <taxon>Craniata</taxon>
        <taxon>Vertebrata</taxon>
        <taxon>Euteleostomi</taxon>
        <taxon>Archelosauria</taxon>
        <taxon>Archosauria</taxon>
        <taxon>Dinosauria</taxon>
        <taxon>Saurischia</taxon>
        <taxon>Theropoda</taxon>
        <taxon>Coelurosauria</taxon>
        <taxon>Aves</taxon>
        <taxon>Neognathae</taxon>
        <taxon>Neoaves</taxon>
        <taxon>Opisthocomiformes</taxon>
        <taxon>Opisthocomidae</taxon>
        <taxon>Opisthocomus</taxon>
    </lineage>
</organism>
<proteinExistence type="inferred from homology"/>
<feature type="compositionally biased region" description="Polar residues" evidence="10">
    <location>
        <begin position="572"/>
        <end position="582"/>
    </location>
</feature>
<dbReference type="InterPro" id="IPR000719">
    <property type="entry name" value="Prot_kinase_dom"/>
</dbReference>
<dbReference type="GO" id="GO:0005524">
    <property type="term" value="F:ATP binding"/>
    <property type="evidence" value="ECO:0007669"/>
    <property type="project" value="UniProtKB-KW"/>
</dbReference>
<keyword evidence="5" id="KW-0547">Nucleotide-binding</keyword>
<feature type="compositionally biased region" description="Basic and acidic residues" evidence="10">
    <location>
        <begin position="311"/>
        <end position="320"/>
    </location>
</feature>
<feature type="compositionally biased region" description="Basic and acidic residues" evidence="10">
    <location>
        <begin position="664"/>
        <end position="676"/>
    </location>
</feature>
<evidence type="ECO:0000256" key="5">
    <source>
        <dbReference type="ARBA" id="ARBA00022741"/>
    </source>
</evidence>
<gene>
    <name evidence="12" type="ORF">N306_01600</name>
</gene>
<dbReference type="SUPFAM" id="SSF56112">
    <property type="entry name" value="Protein kinase-like (PK-like)"/>
    <property type="match status" value="1"/>
</dbReference>
<dbReference type="InterPro" id="IPR008271">
    <property type="entry name" value="Ser/Thr_kinase_AS"/>
</dbReference>
<evidence type="ECO:0000256" key="6">
    <source>
        <dbReference type="ARBA" id="ARBA00022777"/>
    </source>
</evidence>
<dbReference type="InterPro" id="IPR011009">
    <property type="entry name" value="Kinase-like_dom_sf"/>
</dbReference>
<feature type="domain" description="Protein kinase" evidence="11">
    <location>
        <begin position="1"/>
        <end position="231"/>
    </location>
</feature>
<dbReference type="EC" id="2.7.11.1" evidence="2"/>
<evidence type="ECO:0000256" key="9">
    <source>
        <dbReference type="ARBA" id="ARBA00048679"/>
    </source>
</evidence>
<keyword evidence="13" id="KW-1185">Reference proteome</keyword>
<dbReference type="PANTHER" id="PTHR44899:SF7">
    <property type="entry name" value="NIMA-RELATED KINASE"/>
    <property type="match status" value="1"/>
</dbReference>
<feature type="region of interest" description="Disordered" evidence="10">
    <location>
        <begin position="651"/>
        <end position="680"/>
    </location>
</feature>
<feature type="non-terminal residue" evidence="12">
    <location>
        <position position="1"/>
    </location>
</feature>
<evidence type="ECO:0000256" key="7">
    <source>
        <dbReference type="ARBA" id="ARBA00022840"/>
    </source>
</evidence>
<sequence>QYVIKKLNLKNASNRERRAAEQEAQLLSQLKHPNIVAYRESWQGEDGLLYIVMGFCEGGDLYHKLKEQRGKLLPENQVVEWFVQITMALQYLHEKHILHRDLKTQNVFLTRTNIIKVGDLGIARVLENQYDMASTLIGTPYYMSPELFSHKPYSYKSDVWALGCCVYEMATLKHAFNAKDMNSLVYRIIEGKLPPMPKDYSPQLVEIIQTMLSKKPEERPSVKSILRQPYIKHQISLFLEATKAKAARSHRKTVNSKPKDPCSVVSVKNESHSKNVTHQNQSFEQARKYKVHEDECIIKYKATKFCPSEKPAVESERKPSNNDLNNLGGSLATVSEVNIDILPSERMKSGNEKCGSEHIPENNKGKYLDVPGNSKITSSSPLVKEDGPQQRAKQAFKAEDVESKQFPVDAMVEDGDTLKLLQPGSKDQKQTDLVMHLCLLEIDFEIDLTNGQLLKFRELLHMFFCRSRKLLMQLLRYLSTSGDAQEKITSHLQPHSSVSEPSLSRQRRQKKRELAEVCSQKVQILQTIILFFPLRLLQFLLSSPRPLPFPSDVNTKTTQRCAEQHAAAVSESVKSTKTSQAAISKERPLSARERRRLKQSQEEMFPSVIPARRTSNSAVVEAKSCMENHVKVAQSSSDPSISQRKRVNHCLSDDELSSSTSSTDKSDGDSKEKKSSMNEMNDLVQLMTQTLKMDSKENSEYCVTSTPAPEFKLHRKYRDTLLLHGKSPGESEELKFEEIPSDILSVSDKIRRMVEILRSDVVKGLGVKLLEKVYSIMEEDDEVKRELQLREHMGDKYVSYSAKVHHLKFLEENMKF</sequence>
<evidence type="ECO:0000313" key="13">
    <source>
        <dbReference type="Proteomes" id="UP000053605"/>
    </source>
</evidence>
<dbReference type="STRING" id="30419.A0A091WPY5"/>
<dbReference type="Proteomes" id="UP000053605">
    <property type="component" value="Unassembled WGS sequence"/>
</dbReference>
<dbReference type="EMBL" id="KK736030">
    <property type="protein sequence ID" value="KFR16913.1"/>
    <property type="molecule type" value="Genomic_DNA"/>
</dbReference>
<dbReference type="Gene3D" id="1.10.510.10">
    <property type="entry name" value="Transferase(Phosphotransferase) domain 1"/>
    <property type="match status" value="1"/>
</dbReference>
<feature type="region of interest" description="Disordered" evidence="10">
    <location>
        <begin position="309"/>
        <end position="329"/>
    </location>
</feature>
<evidence type="ECO:0000256" key="10">
    <source>
        <dbReference type="SAM" id="MobiDB-lite"/>
    </source>
</evidence>
<accession>A0A091WPY5</accession>
<dbReference type="PANTHER" id="PTHR44899">
    <property type="entry name" value="CAMK FAMILY PROTEIN KINASE"/>
    <property type="match status" value="1"/>
</dbReference>
<feature type="non-terminal residue" evidence="12">
    <location>
        <position position="816"/>
    </location>
</feature>
<comment type="catalytic activity">
    <reaction evidence="8">
        <text>L-threonyl-[protein] + ATP = O-phospho-L-threonyl-[protein] + ADP + H(+)</text>
        <dbReference type="Rhea" id="RHEA:46608"/>
        <dbReference type="Rhea" id="RHEA-COMP:11060"/>
        <dbReference type="Rhea" id="RHEA-COMP:11605"/>
        <dbReference type="ChEBI" id="CHEBI:15378"/>
        <dbReference type="ChEBI" id="CHEBI:30013"/>
        <dbReference type="ChEBI" id="CHEBI:30616"/>
        <dbReference type="ChEBI" id="CHEBI:61977"/>
        <dbReference type="ChEBI" id="CHEBI:456216"/>
        <dbReference type="EC" id="2.7.11.1"/>
    </reaction>
</comment>
<feature type="region of interest" description="Disordered" evidence="10">
    <location>
        <begin position="567"/>
        <end position="604"/>
    </location>
</feature>
<dbReference type="Gene3D" id="3.30.200.20">
    <property type="entry name" value="Phosphorylase Kinase, domain 1"/>
    <property type="match status" value="1"/>
</dbReference>
<dbReference type="InterPro" id="IPR051131">
    <property type="entry name" value="NEK_Ser/Thr_kinase_NIMA"/>
</dbReference>
<evidence type="ECO:0000256" key="1">
    <source>
        <dbReference type="ARBA" id="ARBA00010886"/>
    </source>
</evidence>
<dbReference type="AlphaFoldDB" id="A0A091WPY5"/>